<dbReference type="AlphaFoldDB" id="A0A2S2PGV9"/>
<reference evidence="3" key="1">
    <citation type="submission" date="2018-04" db="EMBL/GenBank/DDBJ databases">
        <title>Transcriptome of Schizaphis graminum biotype I.</title>
        <authorList>
            <person name="Scully E.D."/>
            <person name="Geib S.M."/>
            <person name="Palmer N.A."/>
            <person name="Koch K."/>
            <person name="Bradshaw J."/>
            <person name="Heng-Moss T."/>
            <person name="Sarath G."/>
        </authorList>
    </citation>
    <scope>NUCLEOTIDE SEQUENCE</scope>
</reference>
<feature type="region of interest" description="Disordered" evidence="1">
    <location>
        <begin position="236"/>
        <end position="308"/>
    </location>
</feature>
<evidence type="ECO:0000256" key="2">
    <source>
        <dbReference type="SAM" id="SignalP"/>
    </source>
</evidence>
<keyword evidence="2" id="KW-0732">Signal</keyword>
<feature type="compositionally biased region" description="Basic and acidic residues" evidence="1">
    <location>
        <begin position="239"/>
        <end position="256"/>
    </location>
</feature>
<dbReference type="Pfam" id="PF16009">
    <property type="entry name" value="DUF4779"/>
    <property type="match status" value="1"/>
</dbReference>
<feature type="compositionally biased region" description="Basic and acidic residues" evidence="1">
    <location>
        <begin position="375"/>
        <end position="411"/>
    </location>
</feature>
<protein>
    <submittedName>
        <fullName evidence="3">Uncharacterized protein</fullName>
    </submittedName>
</protein>
<accession>A0A2S2PGV9</accession>
<name>A0A2S2PGV9_SCHGA</name>
<feature type="region of interest" description="Disordered" evidence="1">
    <location>
        <begin position="327"/>
        <end position="417"/>
    </location>
</feature>
<sequence>MNFLVVAVVFAATVFLTVCGEQTKEVYIQKQDKVQDLETSASGYIYRTDGQNPPIFIKLGEGNNDKFDAILENFKKENGFHGMPVVSSKHASPYNIPVVGEEKTVHYNSGRSIENGYKPNSRFGDPIADDFDDGRYGLDDADDSPSPISDVDGYNFDNYDHGDAFDFGPSPFKYHRDVSADGLKGDVLGFDNQNYFGSPYTHKEYKSPSKHHKAGGSYQKAGHYFSQGSLGDSGYKNNHHFDKGHAGKYGNDDLKSHYKKASGHSAGHKTDADHYGKHKSGTHGVKGHKFGETENHKKGHKTTGFHNVYHKDEYNKEQKFYDNAHKQGKYDKYGGKHKDFTQKAGGHKHGTSHESGYDEGHKGSAGQFNKGSYYDGHKGHSGESGHKSHHDHKAEYDTLSDNKKYGEHEAAGGDDFY</sequence>
<proteinExistence type="predicted"/>
<dbReference type="InterPro" id="IPR031959">
    <property type="entry name" value="DUF4779"/>
</dbReference>
<feature type="compositionally biased region" description="Basic and acidic residues" evidence="1">
    <location>
        <begin position="327"/>
        <end position="341"/>
    </location>
</feature>
<evidence type="ECO:0000256" key="1">
    <source>
        <dbReference type="SAM" id="MobiDB-lite"/>
    </source>
</evidence>
<feature type="chain" id="PRO_5015448079" evidence="2">
    <location>
        <begin position="21"/>
        <end position="417"/>
    </location>
</feature>
<feature type="signal peptide" evidence="2">
    <location>
        <begin position="1"/>
        <end position="20"/>
    </location>
</feature>
<gene>
    <name evidence="3" type="ORF">g.17396</name>
</gene>
<feature type="compositionally biased region" description="Basic residues" evidence="1">
    <location>
        <begin position="276"/>
        <end position="288"/>
    </location>
</feature>
<dbReference type="EMBL" id="GGMR01016063">
    <property type="protein sequence ID" value="MBY28682.1"/>
    <property type="molecule type" value="Transcribed_RNA"/>
</dbReference>
<feature type="compositionally biased region" description="Basic and acidic residues" evidence="1">
    <location>
        <begin position="351"/>
        <end position="362"/>
    </location>
</feature>
<evidence type="ECO:0000313" key="3">
    <source>
        <dbReference type="EMBL" id="MBY28682.1"/>
    </source>
</evidence>
<organism evidence="3">
    <name type="scientific">Schizaphis graminum</name>
    <name type="common">Green bug aphid</name>
    <dbReference type="NCBI Taxonomy" id="13262"/>
    <lineage>
        <taxon>Eukaryota</taxon>
        <taxon>Metazoa</taxon>
        <taxon>Ecdysozoa</taxon>
        <taxon>Arthropoda</taxon>
        <taxon>Hexapoda</taxon>
        <taxon>Insecta</taxon>
        <taxon>Pterygota</taxon>
        <taxon>Neoptera</taxon>
        <taxon>Paraneoptera</taxon>
        <taxon>Hemiptera</taxon>
        <taxon>Sternorrhyncha</taxon>
        <taxon>Aphidomorpha</taxon>
        <taxon>Aphidoidea</taxon>
        <taxon>Aphididae</taxon>
        <taxon>Aphidini</taxon>
        <taxon>Schizaphis</taxon>
    </lineage>
</organism>